<dbReference type="EMBL" id="SIYF01000594">
    <property type="protein sequence ID" value="TKK63572.1"/>
    <property type="molecule type" value="Genomic_DNA"/>
</dbReference>
<dbReference type="SUPFAM" id="SSF53927">
    <property type="entry name" value="Cytidine deaminase-like"/>
    <property type="match status" value="1"/>
</dbReference>
<reference evidence="1 2" key="1">
    <citation type="submission" date="2019-02" db="EMBL/GenBank/DDBJ databases">
        <title>Bacteria dissemination in different level of health care in South Africa: the effectiveness of infections prevention and control.</title>
        <authorList>
            <person name="Shobo C."/>
            <person name="Amoako D.G."/>
            <person name="Allam M."/>
            <person name="Ismail A."/>
            <person name="Bester L.A."/>
            <person name="Essack S.Y."/>
        </authorList>
    </citation>
    <scope>NUCLEOTIDE SEQUENCE [LARGE SCALE GENOMIC DNA]</scope>
    <source>
        <strain evidence="1 2">2SIL2</strain>
    </source>
</reference>
<dbReference type="AlphaFoldDB" id="A0A4U3KNE8"/>
<dbReference type="Proteomes" id="UP000305511">
    <property type="component" value="Unassembled WGS sequence"/>
</dbReference>
<gene>
    <name evidence="1" type="ORF">EY666_17950</name>
</gene>
<organism evidence="1 2">
    <name type="scientific">Enterococcus faecalis</name>
    <name type="common">Streptococcus faecalis</name>
    <dbReference type="NCBI Taxonomy" id="1351"/>
    <lineage>
        <taxon>Bacteria</taxon>
        <taxon>Bacillati</taxon>
        <taxon>Bacillota</taxon>
        <taxon>Bacilli</taxon>
        <taxon>Lactobacillales</taxon>
        <taxon>Enterococcaceae</taxon>
        <taxon>Enterococcus</taxon>
    </lineage>
</organism>
<dbReference type="InterPro" id="IPR024051">
    <property type="entry name" value="AICAR_Tfase_dup_dom_sf"/>
</dbReference>
<sequence>SIKDQASIDLANHYGIAMIFTGTRHFKH</sequence>
<evidence type="ECO:0000313" key="2">
    <source>
        <dbReference type="Proteomes" id="UP000305511"/>
    </source>
</evidence>
<comment type="caution">
    <text evidence="1">The sequence shown here is derived from an EMBL/GenBank/DDBJ whole genome shotgun (WGS) entry which is preliminary data.</text>
</comment>
<dbReference type="InterPro" id="IPR016193">
    <property type="entry name" value="Cytidine_deaminase-like"/>
</dbReference>
<name>A0A4U3KNE8_ENTFL</name>
<dbReference type="Gene3D" id="3.40.140.20">
    <property type="match status" value="1"/>
</dbReference>
<feature type="non-terminal residue" evidence="1">
    <location>
        <position position="1"/>
    </location>
</feature>
<accession>A0A4U3KNE8</accession>
<evidence type="ECO:0000313" key="1">
    <source>
        <dbReference type="EMBL" id="TKK63572.1"/>
    </source>
</evidence>
<dbReference type="GO" id="GO:0016787">
    <property type="term" value="F:hydrolase activity"/>
    <property type="evidence" value="ECO:0007669"/>
    <property type="project" value="UniProtKB-KW"/>
</dbReference>
<protein>
    <submittedName>
        <fullName evidence="1">IMP cyclohydrolase</fullName>
    </submittedName>
</protein>
<keyword evidence="1" id="KW-0378">Hydrolase</keyword>
<proteinExistence type="predicted"/>